<dbReference type="PANTHER" id="PTHR43884">
    <property type="entry name" value="ACYL-COA DEHYDROGENASE"/>
    <property type="match status" value="1"/>
</dbReference>
<feature type="domain" description="Acyl-CoA dehydrogenase/oxidase C-terminal" evidence="6">
    <location>
        <begin position="251"/>
        <end position="371"/>
    </location>
</feature>
<feature type="domain" description="Acyl-CoA dehydrogenase/oxidase N-terminal" evidence="7">
    <location>
        <begin position="26"/>
        <end position="107"/>
    </location>
</feature>
<evidence type="ECO:0000259" key="6">
    <source>
        <dbReference type="Pfam" id="PF00441"/>
    </source>
</evidence>
<organism evidence="8 9">
    <name type="scientific">Methylobacterium nonmethylotrophicum</name>
    <dbReference type="NCBI Taxonomy" id="1141884"/>
    <lineage>
        <taxon>Bacteria</taxon>
        <taxon>Pseudomonadati</taxon>
        <taxon>Pseudomonadota</taxon>
        <taxon>Alphaproteobacteria</taxon>
        <taxon>Hyphomicrobiales</taxon>
        <taxon>Methylobacteriaceae</taxon>
        <taxon>Methylobacterium</taxon>
    </lineage>
</organism>
<dbReference type="Pfam" id="PF00441">
    <property type="entry name" value="Acyl-CoA_dh_1"/>
    <property type="match status" value="1"/>
</dbReference>
<dbReference type="Gene3D" id="2.40.110.10">
    <property type="entry name" value="Butyryl-CoA Dehydrogenase, subunit A, domain 2"/>
    <property type="match status" value="1"/>
</dbReference>
<dbReference type="SUPFAM" id="SSF47203">
    <property type="entry name" value="Acyl-CoA dehydrogenase C-terminal domain-like"/>
    <property type="match status" value="1"/>
</dbReference>
<evidence type="ECO:0000259" key="7">
    <source>
        <dbReference type="Pfam" id="PF02771"/>
    </source>
</evidence>
<evidence type="ECO:0000256" key="5">
    <source>
        <dbReference type="SAM" id="Coils"/>
    </source>
</evidence>
<dbReference type="AlphaFoldDB" id="A0A4Z0NSC1"/>
<dbReference type="Pfam" id="PF02771">
    <property type="entry name" value="Acyl-CoA_dh_N"/>
    <property type="match status" value="1"/>
</dbReference>
<dbReference type="Gene3D" id="1.10.540.10">
    <property type="entry name" value="Acyl-CoA dehydrogenase/oxidase, N-terminal domain"/>
    <property type="match status" value="1"/>
</dbReference>
<dbReference type="InterPro" id="IPR046373">
    <property type="entry name" value="Acyl-CoA_Oxase/DH_mid-dom_sf"/>
</dbReference>
<comment type="cofactor">
    <cofactor evidence="1">
        <name>FAD</name>
        <dbReference type="ChEBI" id="CHEBI:57692"/>
    </cofactor>
</comment>
<reference evidence="8 9" key="1">
    <citation type="submission" date="2019-04" db="EMBL/GenBank/DDBJ databases">
        <authorList>
            <person name="Feng G."/>
            <person name="Zhu H."/>
        </authorList>
    </citation>
    <scope>NUCLEOTIDE SEQUENCE [LARGE SCALE GENOMIC DNA]</scope>
    <source>
        <strain evidence="8 9">6HR-1</strain>
    </source>
</reference>
<comment type="similarity">
    <text evidence="2">Belongs to the acyl-CoA dehydrogenase family.</text>
</comment>
<dbReference type="PIRSF" id="PIRSF016578">
    <property type="entry name" value="HsaA"/>
    <property type="match status" value="1"/>
</dbReference>
<feature type="coiled-coil region" evidence="5">
    <location>
        <begin position="287"/>
        <end position="314"/>
    </location>
</feature>
<evidence type="ECO:0000313" key="9">
    <source>
        <dbReference type="Proteomes" id="UP000297535"/>
    </source>
</evidence>
<gene>
    <name evidence="8" type="ORF">EU555_13005</name>
</gene>
<dbReference type="Gene3D" id="1.20.140.10">
    <property type="entry name" value="Butyryl-CoA Dehydrogenase, subunit A, domain 3"/>
    <property type="match status" value="1"/>
</dbReference>
<keyword evidence="9" id="KW-1185">Reference proteome</keyword>
<evidence type="ECO:0000256" key="4">
    <source>
        <dbReference type="ARBA" id="ARBA00022827"/>
    </source>
</evidence>
<dbReference type="EMBL" id="SRLB01000008">
    <property type="protein sequence ID" value="TGD99418.1"/>
    <property type="molecule type" value="Genomic_DNA"/>
</dbReference>
<dbReference type="PANTHER" id="PTHR43884:SF12">
    <property type="entry name" value="ISOVALERYL-COA DEHYDROGENASE, MITOCHONDRIAL-RELATED"/>
    <property type="match status" value="1"/>
</dbReference>
<evidence type="ECO:0000313" key="8">
    <source>
        <dbReference type="EMBL" id="TGD99418.1"/>
    </source>
</evidence>
<dbReference type="InterPro" id="IPR013786">
    <property type="entry name" value="AcylCoA_DH/ox_N"/>
</dbReference>
<evidence type="ECO:0000256" key="2">
    <source>
        <dbReference type="ARBA" id="ARBA00009347"/>
    </source>
</evidence>
<sequence>MTNQHSAASTSCGAGAAGLKERTDAVAATAALHAEAVDADARFPAEACDALRTNRLFGAAIPIELGGEGASVRMLADICYALGRACSSTAMIFAMHQTKVACLVRHGRGTPWLETLMRRIADEQLLLASSTTEGNGGGNVRASAAAIEREAGLIRLDRAATVISYGAQADGIVTVARRSAEAAPSDQVLCAFLKEDYTLEPLAGWETLGMRGTCSSGFRLLARGCEAQVLETRYADIHGRTMTPVSHILWSSAWAGIAARAIEKAQAFTRTAMRGAGGAAPPGAIHYARAVSNLKQARALIEQAIERFEAAADDPAMLASLDFQTAITMLKVDVSDLAVSAVMAALRTNGLAGYRQDGPFSIGRDLRDVLSAPLMIHNDRIVANLATSTLMAPVAATISA</sequence>
<dbReference type="InterPro" id="IPR036250">
    <property type="entry name" value="AcylCo_DH-like_C"/>
</dbReference>
<accession>A0A4Z0NSC1</accession>
<protein>
    <submittedName>
        <fullName evidence="8">Acyl-CoA dehydrogenase</fullName>
    </submittedName>
</protein>
<keyword evidence="5" id="KW-0175">Coiled coil</keyword>
<dbReference type="OrthoDB" id="2986495at2"/>
<dbReference type="GO" id="GO:0050660">
    <property type="term" value="F:flavin adenine dinucleotide binding"/>
    <property type="evidence" value="ECO:0007669"/>
    <property type="project" value="InterPro"/>
</dbReference>
<dbReference type="GO" id="GO:0003995">
    <property type="term" value="F:acyl-CoA dehydrogenase activity"/>
    <property type="evidence" value="ECO:0007669"/>
    <property type="project" value="TreeGrafter"/>
</dbReference>
<dbReference type="Proteomes" id="UP000297535">
    <property type="component" value="Unassembled WGS sequence"/>
</dbReference>
<dbReference type="SUPFAM" id="SSF56645">
    <property type="entry name" value="Acyl-CoA dehydrogenase NM domain-like"/>
    <property type="match status" value="1"/>
</dbReference>
<proteinExistence type="inferred from homology"/>
<dbReference type="RefSeq" id="WP_135415050.1">
    <property type="nucleotide sequence ID" value="NZ_SRLB01000008.1"/>
</dbReference>
<comment type="caution">
    <text evidence="8">The sequence shown here is derived from an EMBL/GenBank/DDBJ whole genome shotgun (WGS) entry which is preliminary data.</text>
</comment>
<dbReference type="InterPro" id="IPR009100">
    <property type="entry name" value="AcylCoA_DH/oxidase_NM_dom_sf"/>
</dbReference>
<keyword evidence="3" id="KW-0285">Flavoprotein</keyword>
<name>A0A4Z0NSC1_9HYPH</name>
<evidence type="ECO:0000256" key="1">
    <source>
        <dbReference type="ARBA" id="ARBA00001974"/>
    </source>
</evidence>
<dbReference type="InterPro" id="IPR037069">
    <property type="entry name" value="AcylCoA_DH/ox_N_sf"/>
</dbReference>
<keyword evidence="4" id="KW-0274">FAD</keyword>
<evidence type="ECO:0000256" key="3">
    <source>
        <dbReference type="ARBA" id="ARBA00022630"/>
    </source>
</evidence>
<dbReference type="InterPro" id="IPR009075">
    <property type="entry name" value="AcylCo_DH/oxidase_C"/>
</dbReference>